<keyword evidence="12" id="KW-1185">Reference proteome</keyword>
<dbReference type="SMART" id="SM01207">
    <property type="entry name" value="G3P_acyltransf"/>
    <property type="match status" value="1"/>
</dbReference>
<gene>
    <name evidence="10 11" type="primary">plsY</name>
    <name evidence="11" type="ORF">MPNT_10340</name>
</gene>
<evidence type="ECO:0000256" key="7">
    <source>
        <dbReference type="ARBA" id="ARBA00023136"/>
    </source>
</evidence>
<comment type="catalytic activity">
    <reaction evidence="10">
        <text>an acyl phosphate + sn-glycerol 3-phosphate = a 1-acyl-sn-glycero-3-phosphate + phosphate</text>
        <dbReference type="Rhea" id="RHEA:34075"/>
        <dbReference type="ChEBI" id="CHEBI:43474"/>
        <dbReference type="ChEBI" id="CHEBI:57597"/>
        <dbReference type="ChEBI" id="CHEBI:57970"/>
        <dbReference type="ChEBI" id="CHEBI:59918"/>
        <dbReference type="EC" id="2.3.1.275"/>
    </reaction>
</comment>
<evidence type="ECO:0000256" key="4">
    <source>
        <dbReference type="ARBA" id="ARBA00022692"/>
    </source>
</evidence>
<comment type="pathway">
    <text evidence="10">Lipid metabolism; phospholipid metabolism.</text>
</comment>
<dbReference type="HAMAP" id="MF_01043">
    <property type="entry name" value="PlsY"/>
    <property type="match status" value="1"/>
</dbReference>
<keyword evidence="1 10" id="KW-1003">Cell membrane</keyword>
<sequence>MMKALWIVLGTGVSFALGSIPFGFLITKRMGIDLRSQGSGNIGATNVARTLGIRWALLVFLLDFLKGFAIPWSGKFFLPLGLEPFWQDSFCALAGLAAMLGHCFSPWLGGKGGKGVATGTGVLAACLPQTLWVGIPVWIALFFATRVVSIASLGAAAAILGASCFFYPGRVWLWGFSFLGTALVLWQHRPNLGRLLAGQEHRF</sequence>
<dbReference type="PANTHER" id="PTHR30309">
    <property type="entry name" value="INNER MEMBRANE PROTEIN YGIH"/>
    <property type="match status" value="1"/>
</dbReference>
<evidence type="ECO:0000256" key="6">
    <source>
        <dbReference type="ARBA" id="ARBA00023098"/>
    </source>
</evidence>
<reference evidence="11" key="1">
    <citation type="submission" date="2021-02" db="EMBL/GenBank/DDBJ databases">
        <authorList>
            <person name="Cremers G."/>
            <person name="Picone N."/>
        </authorList>
    </citation>
    <scope>NUCLEOTIDE SEQUENCE</scope>
    <source>
        <strain evidence="11">PQ17</strain>
    </source>
</reference>
<feature type="transmembrane region" description="Helical" evidence="10">
    <location>
        <begin position="147"/>
        <end position="166"/>
    </location>
</feature>
<feature type="transmembrane region" description="Helical" evidence="10">
    <location>
        <begin position="116"/>
        <end position="141"/>
    </location>
</feature>
<evidence type="ECO:0000256" key="2">
    <source>
        <dbReference type="ARBA" id="ARBA00022516"/>
    </source>
</evidence>
<dbReference type="UniPathway" id="UPA00085"/>
<keyword evidence="6 10" id="KW-0443">Lipid metabolism</keyword>
<dbReference type="Pfam" id="PF02660">
    <property type="entry name" value="G3P_acyltransf"/>
    <property type="match status" value="1"/>
</dbReference>
<evidence type="ECO:0000256" key="10">
    <source>
        <dbReference type="HAMAP-Rule" id="MF_01043"/>
    </source>
</evidence>
<keyword evidence="3 10" id="KW-0808">Transferase</keyword>
<dbReference type="Proteomes" id="UP000663859">
    <property type="component" value="Unassembled WGS sequence"/>
</dbReference>
<proteinExistence type="inferred from homology"/>
<comment type="subunit">
    <text evidence="10">Probably interacts with PlsX.</text>
</comment>
<comment type="subcellular location">
    <subcellularLocation>
        <location evidence="10">Cell membrane</location>
        <topology evidence="10">Multi-pass membrane protein</topology>
    </subcellularLocation>
</comment>
<keyword evidence="5 10" id="KW-1133">Transmembrane helix</keyword>
<evidence type="ECO:0000313" key="12">
    <source>
        <dbReference type="Proteomes" id="UP000663859"/>
    </source>
</evidence>
<evidence type="ECO:0000256" key="8">
    <source>
        <dbReference type="ARBA" id="ARBA00023209"/>
    </source>
</evidence>
<accession>A0A8J2BME2</accession>
<evidence type="ECO:0000256" key="5">
    <source>
        <dbReference type="ARBA" id="ARBA00022989"/>
    </source>
</evidence>
<evidence type="ECO:0000256" key="9">
    <source>
        <dbReference type="ARBA" id="ARBA00023264"/>
    </source>
</evidence>
<keyword evidence="8 10" id="KW-0594">Phospholipid biosynthesis</keyword>
<keyword evidence="7 10" id="KW-0472">Membrane</keyword>
<keyword evidence="11" id="KW-0012">Acyltransferase</keyword>
<keyword evidence="4 10" id="KW-0812">Transmembrane</keyword>
<name>A0A8J2BME2_9BACT</name>
<evidence type="ECO:0000313" key="11">
    <source>
        <dbReference type="EMBL" id="CAF0689733.1"/>
    </source>
</evidence>
<comment type="similarity">
    <text evidence="10">Belongs to the PlsY family.</text>
</comment>
<protein>
    <recommendedName>
        <fullName evidence="10">Glycerol-3-phosphate acyltransferase</fullName>
    </recommendedName>
    <alternativeName>
        <fullName evidence="10">Acyl-PO4 G3P acyltransferase</fullName>
    </alternativeName>
    <alternativeName>
        <fullName evidence="10">Acyl-phosphate--glycerol-3-phosphate acyltransferase</fullName>
    </alternativeName>
    <alternativeName>
        <fullName evidence="10">G3P acyltransferase</fullName>
        <shortName evidence="10">GPAT</shortName>
        <ecNumber evidence="10">2.3.1.275</ecNumber>
    </alternativeName>
    <alternativeName>
        <fullName evidence="10">Lysophosphatidic acid synthase</fullName>
        <shortName evidence="10">LPA synthase</shortName>
    </alternativeName>
</protein>
<keyword evidence="2 10" id="KW-0444">Lipid biosynthesis</keyword>
<feature type="transmembrane region" description="Helical" evidence="10">
    <location>
        <begin position="6"/>
        <end position="26"/>
    </location>
</feature>
<evidence type="ECO:0000256" key="1">
    <source>
        <dbReference type="ARBA" id="ARBA00022475"/>
    </source>
</evidence>
<dbReference type="EC" id="2.3.1.275" evidence="10"/>
<dbReference type="GO" id="GO:0043772">
    <property type="term" value="F:acyl-phosphate glycerol-3-phosphate acyltransferase activity"/>
    <property type="evidence" value="ECO:0007669"/>
    <property type="project" value="UniProtKB-UniRule"/>
</dbReference>
<dbReference type="AlphaFoldDB" id="A0A8J2BME2"/>
<dbReference type="GO" id="GO:0005886">
    <property type="term" value="C:plasma membrane"/>
    <property type="evidence" value="ECO:0007669"/>
    <property type="project" value="UniProtKB-SubCell"/>
</dbReference>
<dbReference type="GO" id="GO:0008654">
    <property type="term" value="P:phospholipid biosynthetic process"/>
    <property type="evidence" value="ECO:0007669"/>
    <property type="project" value="UniProtKB-UniRule"/>
</dbReference>
<feature type="transmembrane region" description="Helical" evidence="10">
    <location>
        <begin position="47"/>
        <end position="65"/>
    </location>
</feature>
<evidence type="ECO:0000256" key="3">
    <source>
        <dbReference type="ARBA" id="ARBA00022679"/>
    </source>
</evidence>
<comment type="function">
    <text evidence="10">Catalyzes the transfer of an acyl group from acyl-phosphate (acyl-PO(4)) to glycerol-3-phosphate (G3P) to form lysophosphatidic acid (LPA). This enzyme utilizes acyl-phosphate as fatty acyl donor, but not acyl-CoA or acyl-ACP.</text>
</comment>
<comment type="caution">
    <text evidence="11">The sequence shown here is derived from an EMBL/GenBank/DDBJ whole genome shotgun (WGS) entry which is preliminary data.</text>
</comment>
<organism evidence="11 12">
    <name type="scientific">Candidatus Methylacidithermus pantelleriae</name>
    <dbReference type="NCBI Taxonomy" id="2744239"/>
    <lineage>
        <taxon>Bacteria</taxon>
        <taxon>Pseudomonadati</taxon>
        <taxon>Verrucomicrobiota</taxon>
        <taxon>Methylacidiphilae</taxon>
        <taxon>Methylacidiphilales</taxon>
        <taxon>Methylacidiphilaceae</taxon>
        <taxon>Candidatus Methylacidithermus</taxon>
    </lineage>
</organism>
<dbReference type="PANTHER" id="PTHR30309:SF0">
    <property type="entry name" value="GLYCEROL-3-PHOSPHATE ACYLTRANSFERASE-RELATED"/>
    <property type="match status" value="1"/>
</dbReference>
<dbReference type="EMBL" id="CAJNOB010000001">
    <property type="protein sequence ID" value="CAF0689733.1"/>
    <property type="molecule type" value="Genomic_DNA"/>
</dbReference>
<keyword evidence="9 10" id="KW-1208">Phospholipid metabolism</keyword>
<dbReference type="InterPro" id="IPR003811">
    <property type="entry name" value="G3P_acylTferase_PlsY"/>
</dbReference>